<dbReference type="OrthoDB" id="9798918at2"/>
<dbReference type="EMBL" id="QVTD01000003">
    <property type="protein sequence ID" value="RFU65739.1"/>
    <property type="molecule type" value="Genomic_DNA"/>
</dbReference>
<gene>
    <name evidence="3" type="ORF">D0466_07665</name>
</gene>
<sequence length="162" mass="18058">MQKDVELHQSGHEQTIYVDADACPVKAEILQCAKLHEVPVCFVASYKNMMNEPEGKWVYVDAEKEAADIYIANAVKKGDIVVTADTGLAATLLYKSVYALSPRGKVYRDNNIAALLDMRYQSAKLRRQGKHTKGPKAFTKQDRSNFITTLSKILSNFAGETE</sequence>
<dbReference type="NCBIfam" id="NF001095">
    <property type="entry name" value="PRK00124.1"/>
    <property type="match status" value="1"/>
</dbReference>
<dbReference type="RefSeq" id="WP_117321911.1">
    <property type="nucleotide sequence ID" value="NZ_QVTD01000003.1"/>
</dbReference>
<protein>
    <recommendedName>
        <fullName evidence="2">UPF0178 protein D0466_07665</fullName>
    </recommendedName>
</protein>
<dbReference type="InterPro" id="IPR003791">
    <property type="entry name" value="UPF0178"/>
</dbReference>
<accession>A0A372LI36</accession>
<dbReference type="PANTHER" id="PTHR35146:SF1">
    <property type="entry name" value="UPF0178 PROTEIN YAII"/>
    <property type="match status" value="1"/>
</dbReference>
<comment type="caution">
    <text evidence="3">The sequence shown here is derived from an EMBL/GenBank/DDBJ whole genome shotgun (WGS) entry which is preliminary data.</text>
</comment>
<dbReference type="Pfam" id="PF02639">
    <property type="entry name" value="DUF188"/>
    <property type="match status" value="1"/>
</dbReference>
<dbReference type="PANTHER" id="PTHR35146">
    <property type="entry name" value="UPF0178 PROTEIN YAII"/>
    <property type="match status" value="1"/>
</dbReference>
<proteinExistence type="inferred from homology"/>
<dbReference type="CDD" id="cd18720">
    <property type="entry name" value="PIN_YqxD-like"/>
    <property type="match status" value="1"/>
</dbReference>
<organism evidence="3 4">
    <name type="scientific">Peribacillus glennii</name>
    <dbReference type="NCBI Taxonomy" id="2303991"/>
    <lineage>
        <taxon>Bacteria</taxon>
        <taxon>Bacillati</taxon>
        <taxon>Bacillota</taxon>
        <taxon>Bacilli</taxon>
        <taxon>Bacillales</taxon>
        <taxon>Bacillaceae</taxon>
        <taxon>Peribacillus</taxon>
    </lineage>
</organism>
<dbReference type="AlphaFoldDB" id="A0A372LI36"/>
<evidence type="ECO:0000313" key="4">
    <source>
        <dbReference type="Proteomes" id="UP000262939"/>
    </source>
</evidence>
<dbReference type="HAMAP" id="MF_00489">
    <property type="entry name" value="UPF0178"/>
    <property type="match status" value="1"/>
</dbReference>
<reference evidence="3 4" key="1">
    <citation type="submission" date="2018-08" db="EMBL/GenBank/DDBJ databases">
        <title>Bacillus chawlae sp. nov., Bacillus glennii sp. nov., and Bacillus saganii sp. nov. Isolated from the Vehicle Assembly Building at Kennedy Space Center where the Viking Spacecraft were Assembled.</title>
        <authorList>
            <person name="Seuylemezian A."/>
            <person name="Vaishampayan P."/>
        </authorList>
    </citation>
    <scope>NUCLEOTIDE SEQUENCE [LARGE SCALE GENOMIC DNA]</scope>
    <source>
        <strain evidence="3 4">V44-8</strain>
    </source>
</reference>
<dbReference type="Proteomes" id="UP000262939">
    <property type="component" value="Unassembled WGS sequence"/>
</dbReference>
<evidence type="ECO:0000313" key="3">
    <source>
        <dbReference type="EMBL" id="RFU65739.1"/>
    </source>
</evidence>
<keyword evidence="4" id="KW-1185">Reference proteome</keyword>
<evidence type="ECO:0000256" key="1">
    <source>
        <dbReference type="ARBA" id="ARBA00008522"/>
    </source>
</evidence>
<comment type="similarity">
    <text evidence="1 2">Belongs to the UPF0178 family.</text>
</comment>
<evidence type="ECO:0000256" key="2">
    <source>
        <dbReference type="HAMAP-Rule" id="MF_00489"/>
    </source>
</evidence>
<name>A0A372LI36_9BACI</name>